<evidence type="ECO:0000256" key="1">
    <source>
        <dbReference type="ARBA" id="ARBA00022598"/>
    </source>
</evidence>
<keyword evidence="3 4" id="KW-0067">ATP-binding</keyword>
<dbReference type="InterPro" id="IPR011761">
    <property type="entry name" value="ATP-grasp"/>
</dbReference>
<feature type="domain" description="ATP-grasp" evidence="6">
    <location>
        <begin position="279"/>
        <end position="488"/>
    </location>
</feature>
<dbReference type="PROSITE" id="PS50975">
    <property type="entry name" value="ATP_GRASP"/>
    <property type="match status" value="2"/>
</dbReference>
<feature type="domain" description="ATP-grasp" evidence="6">
    <location>
        <begin position="724"/>
        <end position="927"/>
    </location>
</feature>
<reference evidence="7 8" key="1">
    <citation type="submission" date="2012-05" db="EMBL/GenBank/DDBJ databases">
        <title>Recombination and specialization in a pathogen metapopulation.</title>
        <authorList>
            <person name="Gardiner A."/>
            <person name="Kemen E."/>
            <person name="Schultz-Larsen T."/>
            <person name="MacLean D."/>
            <person name="Van Oosterhout C."/>
            <person name="Jones J.D.G."/>
        </authorList>
    </citation>
    <scope>NUCLEOTIDE SEQUENCE [LARGE SCALE GENOMIC DNA]</scope>
    <source>
        <strain evidence="7 8">Ac Nc2</strain>
    </source>
</reference>
<organism evidence="7 8">
    <name type="scientific">Albugo candida</name>
    <dbReference type="NCBI Taxonomy" id="65357"/>
    <lineage>
        <taxon>Eukaryota</taxon>
        <taxon>Sar</taxon>
        <taxon>Stramenopiles</taxon>
        <taxon>Oomycota</taxon>
        <taxon>Peronosporomycetes</taxon>
        <taxon>Albuginales</taxon>
        <taxon>Albuginaceae</taxon>
        <taxon>Albugo</taxon>
    </lineage>
</organism>
<dbReference type="EMBL" id="CAIX01000267">
    <property type="protein sequence ID" value="CCI49013.1"/>
    <property type="molecule type" value="Genomic_DNA"/>
</dbReference>
<feature type="compositionally biased region" description="Polar residues" evidence="5">
    <location>
        <begin position="40"/>
        <end position="58"/>
    </location>
</feature>
<dbReference type="OrthoDB" id="434648at2759"/>
<comment type="caution">
    <text evidence="7">The sequence shown here is derived from an EMBL/GenBank/DDBJ whole genome shotgun (WGS) entry which is preliminary data.</text>
</comment>
<dbReference type="Gene3D" id="3.30.470.20">
    <property type="entry name" value="ATP-grasp fold, B domain"/>
    <property type="match status" value="2"/>
</dbReference>
<dbReference type="GO" id="GO:0016874">
    <property type="term" value="F:ligase activity"/>
    <property type="evidence" value="ECO:0007669"/>
    <property type="project" value="UniProtKB-KW"/>
</dbReference>
<keyword evidence="1" id="KW-0436">Ligase</keyword>
<evidence type="ECO:0000256" key="3">
    <source>
        <dbReference type="ARBA" id="ARBA00022840"/>
    </source>
</evidence>
<dbReference type="PANTHER" id="PTHR43585:SF2">
    <property type="entry name" value="ATP-GRASP ENZYME FSQD"/>
    <property type="match status" value="1"/>
</dbReference>
<evidence type="ECO:0000256" key="4">
    <source>
        <dbReference type="PROSITE-ProRule" id="PRU00409"/>
    </source>
</evidence>
<dbReference type="NCBIfam" id="NF005543">
    <property type="entry name" value="PRK07206.1"/>
    <property type="match status" value="2"/>
</dbReference>
<evidence type="ECO:0000256" key="5">
    <source>
        <dbReference type="SAM" id="MobiDB-lite"/>
    </source>
</evidence>
<feature type="region of interest" description="Disordered" evidence="5">
    <location>
        <begin position="1"/>
        <end position="58"/>
    </location>
</feature>
<keyword evidence="2 4" id="KW-0547">Nucleotide-binding</keyword>
<proteinExistence type="predicted"/>
<dbReference type="STRING" id="65357.A0A024GR50"/>
<dbReference type="Proteomes" id="UP000053237">
    <property type="component" value="Unassembled WGS sequence"/>
</dbReference>
<evidence type="ECO:0000256" key="2">
    <source>
        <dbReference type="ARBA" id="ARBA00022741"/>
    </source>
</evidence>
<dbReference type="GO" id="GO:0005524">
    <property type="term" value="F:ATP binding"/>
    <property type="evidence" value="ECO:0007669"/>
    <property type="project" value="UniProtKB-UniRule"/>
</dbReference>
<keyword evidence="8" id="KW-1185">Reference proteome</keyword>
<gene>
    <name evidence="7" type="ORF">BN9_102670</name>
</gene>
<evidence type="ECO:0000259" key="6">
    <source>
        <dbReference type="PROSITE" id="PS50975"/>
    </source>
</evidence>
<dbReference type="Pfam" id="PF13535">
    <property type="entry name" value="ATP-grasp_4"/>
    <property type="match status" value="2"/>
</dbReference>
<dbReference type="SUPFAM" id="SSF56059">
    <property type="entry name" value="Glutathione synthetase ATP-binding domain-like"/>
    <property type="match status" value="2"/>
</dbReference>
<protein>
    <recommendedName>
        <fullName evidence="6">ATP-grasp domain-containing protein</fullName>
    </recommendedName>
</protein>
<dbReference type="AlphaFoldDB" id="A0A024GR50"/>
<dbReference type="InterPro" id="IPR052032">
    <property type="entry name" value="ATP-dep_AA_Ligase"/>
</dbReference>
<dbReference type="InParanoid" id="A0A024GR50"/>
<dbReference type="PANTHER" id="PTHR43585">
    <property type="entry name" value="FUMIPYRROLE BIOSYNTHESIS PROTEIN C"/>
    <property type="match status" value="1"/>
</dbReference>
<evidence type="ECO:0000313" key="7">
    <source>
        <dbReference type="EMBL" id="CCI49013.1"/>
    </source>
</evidence>
<name>A0A024GR50_9STRA</name>
<dbReference type="GO" id="GO:0046872">
    <property type="term" value="F:metal ion binding"/>
    <property type="evidence" value="ECO:0007669"/>
    <property type="project" value="InterPro"/>
</dbReference>
<accession>A0A024GR50</accession>
<sequence length="1031" mass="114485">MGNTTCRVKEKDSKQSNFRPLSPDQRAATFDERRHLPACSSPSRRPFNQPTFLSSGDPTQIDCTYARTHSNSSDFRPLQRAATYDPRLRAQKGSLTVSDVMYRRYFNVQEQRTQYPDPKYSVSTTNPVFHPTSCGPHQPVQDLTKPLPRNAVVIIDPFSTGQTLAEKVLLREYACICVYSDTLTVMQALIQYIPHSLKEQFLATIVHDPQAFAQEERDDSQALLQTVNALQAIPGVCIRGVLAGAETGVMLADALSEHFRLRTNGTKGSLARRNKYLMGEKVRKAGLRAIKQQSVTKWSEIQTFLHDRMHVSSAKSFPKVIVKPVQSAGSDDVMLCTTLDQVRQAFGNIQGKINSLGLVNSSTLVQEFVEGTEYVVDTVSRDGKHKVVAVWEYDKRHVNNAPFVYFGVKLHQVEGDEAVSRMITYILDVLDALEIRNGPAHAELKMSDSQPCLIEIGARCHGGGGTYLPMVDRCIGYNQVECTLDAYFDAEAFEALPQRPPRLCAHGCEAVLVSYQEGILDGFPGLSEIRSMPSYMSESLHMKIGDTLPLTIDMFTSPGSILMVHDDQSVLEINYARIRELEHEGLYSCRSVAKKEPDSRKTVVVVDPFSTGAVVAHQLMKRGYDCICVYSDRLENIEHVASLIPEGLTLSFTATIPYEGDINALVSAIQTAAIGSGSCQGRIDAVLPGAELGVLLADAITEALGLKGNRMEHSPARRDKYLMGETLRNAGIRSVKQVKAETWSQAEAFIRNEFGTEPFEVVLKPLESAGTEDVILCCSMEQAQKTFTSILGKINGLGIENRAVLVQEYLQGNEYVVDTVSRDGFHKVTAIWKYDKRRVNDAAFVYFSLSLVPATGCVNDLIDYMFQVLDALGIQNGPAHGEVKFCREAPVLIEVGARCHGGEGAWIPIANQCVGYNQVDVTIDAFLDIEAFRKLPDRPYEMLRYGCEVMLVSYQSGILEEMPGIAQVEALPSFLQKEIFVSPGDRLYRTIDMFTTPGSFMLSHSDLPTLEANVARIRELEHEGMYRLKQE</sequence>
<evidence type="ECO:0000313" key="8">
    <source>
        <dbReference type="Proteomes" id="UP000053237"/>
    </source>
</evidence>